<organism evidence="1 2">
    <name type="scientific">Iphiclides podalirius</name>
    <name type="common">scarce swallowtail</name>
    <dbReference type="NCBI Taxonomy" id="110791"/>
    <lineage>
        <taxon>Eukaryota</taxon>
        <taxon>Metazoa</taxon>
        <taxon>Ecdysozoa</taxon>
        <taxon>Arthropoda</taxon>
        <taxon>Hexapoda</taxon>
        <taxon>Insecta</taxon>
        <taxon>Pterygota</taxon>
        <taxon>Neoptera</taxon>
        <taxon>Endopterygota</taxon>
        <taxon>Lepidoptera</taxon>
        <taxon>Glossata</taxon>
        <taxon>Ditrysia</taxon>
        <taxon>Papilionoidea</taxon>
        <taxon>Papilionidae</taxon>
        <taxon>Papilioninae</taxon>
        <taxon>Iphiclides</taxon>
    </lineage>
</organism>
<reference evidence="1" key="1">
    <citation type="submission" date="2022-03" db="EMBL/GenBank/DDBJ databases">
        <authorList>
            <person name="Martin H S."/>
        </authorList>
    </citation>
    <scope>NUCLEOTIDE SEQUENCE</scope>
</reference>
<evidence type="ECO:0000313" key="2">
    <source>
        <dbReference type="Proteomes" id="UP000837857"/>
    </source>
</evidence>
<name>A0ABN8I8W1_9NEOP</name>
<accession>A0ABN8I8W1</accession>
<dbReference type="Proteomes" id="UP000837857">
    <property type="component" value="Chromosome 18"/>
</dbReference>
<dbReference type="EMBL" id="OW152830">
    <property type="protein sequence ID" value="CAH2048740.1"/>
    <property type="molecule type" value="Genomic_DNA"/>
</dbReference>
<gene>
    <name evidence="1" type="ORF">IPOD504_LOCUS6334</name>
</gene>
<proteinExistence type="predicted"/>
<feature type="non-terminal residue" evidence="1">
    <location>
        <position position="1"/>
    </location>
</feature>
<protein>
    <submittedName>
        <fullName evidence="1">Uncharacterized protein</fullName>
    </submittedName>
</protein>
<evidence type="ECO:0000313" key="1">
    <source>
        <dbReference type="EMBL" id="CAH2048740.1"/>
    </source>
</evidence>
<keyword evidence="2" id="KW-1185">Reference proteome</keyword>
<sequence>MLVFPNDFQTTDYLIAFRVQAPYSSVFLRRLVRCFGGRLESFRSDAGAAIPSRPGRRGAGRLASLVLFSDICSIQAETNPKRWLDYYTVADAERAGNGQLAVDCITSRPLICAVGGGGRCTFPYVLHAGADHDSALAFFRLDPH</sequence>